<dbReference type="OrthoDB" id="2229430at2"/>
<comment type="caution">
    <text evidence="1">The sequence shown here is derived from an EMBL/GenBank/DDBJ whole genome shotgun (WGS) entry which is preliminary data.</text>
</comment>
<sequence length="102" mass="12347">MIEHLKQETFDLLMEIFFEDEATDSPKVNEVNQHISRKECLYILRRDMRIKTNYELEEVEMYPVALKEIEGMSDERFEQLKDEILKMEMVDTMELLLEDLKV</sequence>
<dbReference type="EMBL" id="JPFU01000013">
    <property type="protein sequence ID" value="KEQ35126.1"/>
    <property type="molecule type" value="Genomic_DNA"/>
</dbReference>
<name>A0A081PWQ3_STRMT</name>
<dbReference type="PATRIC" id="fig|28037.95.peg.1685"/>
<dbReference type="AlphaFoldDB" id="A0A081PWQ3"/>
<protein>
    <submittedName>
        <fullName evidence="1">Uncharacterized protein</fullName>
    </submittedName>
</protein>
<evidence type="ECO:0000313" key="1">
    <source>
        <dbReference type="EMBL" id="KEQ35126.1"/>
    </source>
</evidence>
<dbReference type="Proteomes" id="UP000028090">
    <property type="component" value="Unassembled WGS sequence"/>
</dbReference>
<gene>
    <name evidence="1" type="ORF">SK629_1756</name>
</gene>
<reference evidence="1 2" key="1">
    <citation type="submission" date="2014-05" db="EMBL/GenBank/DDBJ databases">
        <authorList>
            <person name="Daugherty S.C."/>
            <person name="Tallon L.J."/>
            <person name="Sadzewicz L."/>
            <person name="Kilian M."/>
            <person name="Tettelin H."/>
        </authorList>
    </citation>
    <scope>NUCLEOTIDE SEQUENCE [LARGE SCALE GENOMIC DNA]</scope>
    <source>
        <strain evidence="1 2">SK629</strain>
    </source>
</reference>
<proteinExistence type="predicted"/>
<organism evidence="1 2">
    <name type="scientific">Streptococcus mitis</name>
    <dbReference type="NCBI Taxonomy" id="28037"/>
    <lineage>
        <taxon>Bacteria</taxon>
        <taxon>Bacillati</taxon>
        <taxon>Bacillota</taxon>
        <taxon>Bacilli</taxon>
        <taxon>Lactobacillales</taxon>
        <taxon>Streptococcaceae</taxon>
        <taxon>Streptococcus</taxon>
        <taxon>Streptococcus mitis group</taxon>
    </lineage>
</organism>
<dbReference type="RefSeq" id="WP_042901470.1">
    <property type="nucleotide sequence ID" value="NZ_JPFU01000013.1"/>
</dbReference>
<evidence type="ECO:0000313" key="2">
    <source>
        <dbReference type="Proteomes" id="UP000028090"/>
    </source>
</evidence>
<accession>A0A081PWQ3</accession>